<organism evidence="1 2">
    <name type="scientific">Anaerococcus murdochii</name>
    <dbReference type="NCBI Taxonomy" id="411577"/>
    <lineage>
        <taxon>Bacteria</taxon>
        <taxon>Bacillati</taxon>
        <taxon>Bacillota</taxon>
        <taxon>Tissierellia</taxon>
        <taxon>Tissierellales</taxon>
        <taxon>Peptoniphilaceae</taxon>
        <taxon>Anaerococcus</taxon>
    </lineage>
</organism>
<gene>
    <name evidence="1" type="ORF">K8P03_04995</name>
</gene>
<evidence type="ECO:0000313" key="2">
    <source>
        <dbReference type="Proteomes" id="UP000734271"/>
    </source>
</evidence>
<sequence>MQLKLLKTARVPDDIPFVKMGDGPMRRELDIHWVVDFECDDDNFEIENNEENREILRLIMRGESMKTKKLIEAFKDLKFKTRMDLFRMGTETAYVLEVYDDTDFVVAIFDWGDKVTFNLEDGVSEIGSDKSSKLVKILYELVIKENEE</sequence>
<name>A0ABS7SYN7_9FIRM</name>
<keyword evidence="2" id="KW-1185">Reference proteome</keyword>
<evidence type="ECO:0000313" key="1">
    <source>
        <dbReference type="EMBL" id="MBZ2386654.1"/>
    </source>
</evidence>
<reference evidence="1 2" key="1">
    <citation type="submission" date="2021-08" db="EMBL/GenBank/DDBJ databases">
        <title>FDA dAtabase for Regulatory Grade micrObial Sequences (FDA-ARGOS): Supporting development and validation of Infectious Disease Dx tests.</title>
        <authorList>
            <person name="Sproer C."/>
            <person name="Gronow S."/>
            <person name="Severitt S."/>
            <person name="Schroder I."/>
            <person name="Tallon L."/>
            <person name="Sadzewicz L."/>
            <person name="Zhao X."/>
            <person name="Boylan J."/>
            <person name="Ott S."/>
            <person name="Bowen H."/>
            <person name="Vavikolanu K."/>
            <person name="Hazen T."/>
            <person name="Aluvathingal J."/>
            <person name="Nadendla S."/>
            <person name="Lowell S."/>
            <person name="Myers T."/>
            <person name="Yan Y."/>
            <person name="Sichtig H."/>
        </authorList>
    </citation>
    <scope>NUCLEOTIDE SEQUENCE [LARGE SCALE GENOMIC DNA]</scope>
    <source>
        <strain evidence="1 2">FDAARGOS_1460</strain>
    </source>
</reference>
<protein>
    <submittedName>
        <fullName evidence="1">Uncharacterized protein</fullName>
    </submittedName>
</protein>
<dbReference type="RefSeq" id="WP_223418936.1">
    <property type="nucleotide sequence ID" value="NZ_JAIPME010000002.1"/>
</dbReference>
<accession>A0ABS7SYN7</accession>
<proteinExistence type="predicted"/>
<dbReference type="EMBL" id="JAIPME010000002">
    <property type="protein sequence ID" value="MBZ2386654.1"/>
    <property type="molecule type" value="Genomic_DNA"/>
</dbReference>
<dbReference type="Proteomes" id="UP000734271">
    <property type="component" value="Unassembled WGS sequence"/>
</dbReference>
<comment type="caution">
    <text evidence="1">The sequence shown here is derived from an EMBL/GenBank/DDBJ whole genome shotgun (WGS) entry which is preliminary data.</text>
</comment>